<protein>
    <submittedName>
        <fullName evidence="3">Uncharacterized protein</fullName>
    </submittedName>
</protein>
<evidence type="ECO:0000313" key="4">
    <source>
        <dbReference type="Proteomes" id="UP000287651"/>
    </source>
</evidence>
<keyword evidence="2" id="KW-0472">Membrane</keyword>
<accession>A0A426YAJ5</accession>
<keyword evidence="2" id="KW-0812">Transmembrane</keyword>
<evidence type="ECO:0000256" key="2">
    <source>
        <dbReference type="SAM" id="Phobius"/>
    </source>
</evidence>
<dbReference type="EMBL" id="AMZH03013757">
    <property type="protein sequence ID" value="RRT48745.1"/>
    <property type="molecule type" value="Genomic_DNA"/>
</dbReference>
<dbReference type="AlphaFoldDB" id="A0A426YAJ5"/>
<comment type="caution">
    <text evidence="3">The sequence shown here is derived from an EMBL/GenBank/DDBJ whole genome shotgun (WGS) entry which is preliminary data.</text>
</comment>
<evidence type="ECO:0000313" key="3">
    <source>
        <dbReference type="EMBL" id="RRT48745.1"/>
    </source>
</evidence>
<organism evidence="3 4">
    <name type="scientific">Ensete ventricosum</name>
    <name type="common">Abyssinian banana</name>
    <name type="synonym">Musa ensete</name>
    <dbReference type="NCBI Taxonomy" id="4639"/>
    <lineage>
        <taxon>Eukaryota</taxon>
        <taxon>Viridiplantae</taxon>
        <taxon>Streptophyta</taxon>
        <taxon>Embryophyta</taxon>
        <taxon>Tracheophyta</taxon>
        <taxon>Spermatophyta</taxon>
        <taxon>Magnoliopsida</taxon>
        <taxon>Liliopsida</taxon>
        <taxon>Zingiberales</taxon>
        <taxon>Musaceae</taxon>
        <taxon>Ensete</taxon>
    </lineage>
</organism>
<gene>
    <name evidence="3" type="ORF">B296_00025718</name>
</gene>
<reference evidence="3 4" key="1">
    <citation type="journal article" date="2014" name="Agronomy (Basel)">
        <title>A Draft Genome Sequence for Ensete ventricosum, the Drought-Tolerant Tree Against Hunger.</title>
        <authorList>
            <person name="Harrison J."/>
            <person name="Moore K.A."/>
            <person name="Paszkiewicz K."/>
            <person name="Jones T."/>
            <person name="Grant M."/>
            <person name="Ambacheew D."/>
            <person name="Muzemil S."/>
            <person name="Studholme D.J."/>
        </authorList>
    </citation>
    <scope>NUCLEOTIDE SEQUENCE [LARGE SCALE GENOMIC DNA]</scope>
</reference>
<feature type="compositionally biased region" description="Basic and acidic residues" evidence="1">
    <location>
        <begin position="39"/>
        <end position="53"/>
    </location>
</feature>
<proteinExistence type="predicted"/>
<sequence>MAELRHSASMGNRASAGSSPVKRDDPSAPFVSAGGADGGGRDRDRDRDKDPHRAPFASSVLHLPPPIRSLLALEDPRVSTSTAYRILVAFLAFLVLAGLLSLPSLWSRLVSPSSSTSLLPCLICLVVLDLGSLSEGASITLGESLLRDYLMETMC</sequence>
<keyword evidence="2" id="KW-1133">Transmembrane helix</keyword>
<name>A0A426YAJ5_ENSVE</name>
<feature type="compositionally biased region" description="Polar residues" evidence="1">
    <location>
        <begin position="9"/>
        <end position="18"/>
    </location>
</feature>
<feature type="region of interest" description="Disordered" evidence="1">
    <location>
        <begin position="1"/>
        <end position="60"/>
    </location>
</feature>
<feature type="transmembrane region" description="Helical" evidence="2">
    <location>
        <begin position="86"/>
        <end position="105"/>
    </location>
</feature>
<evidence type="ECO:0000256" key="1">
    <source>
        <dbReference type="SAM" id="MobiDB-lite"/>
    </source>
</evidence>
<dbReference type="Proteomes" id="UP000287651">
    <property type="component" value="Unassembled WGS sequence"/>
</dbReference>